<dbReference type="InterPro" id="IPR012337">
    <property type="entry name" value="RNaseH-like_sf"/>
</dbReference>
<accession>A0AAV0VWI1</accession>
<sequence length="684" mass="78067">MEQFIVRSTTKKQTVVCEDNLESMEAKSKCYLFDGKFFKIINVSDDGKNISAECQYCFKTVNGQKSSTGNFLSHIKFKHSYLMEQVKAAKTAKAVKKNVQSFKKQETLPFLHSNKISKQKIIDLTFAYIVEEMRPLVTCEKPAFKRLVKGLCGLDDATSLPDRRVMSKELNNKYISYITILTDLIAKQNFICTTADIWSCNNKSYLGMTCHFIDEHTYVRYSYILGCRRIKGSHTYFNITETMNEITHTYNIQNSKISHTVTDNASNFGKAFRTYSLKSIGQESLNINSDNWFGDETTCDDDHNTGEEIDYCSADFDTIDWSTMVQNSEDMESDDICLPDHITCSAHTLSLIATVDVDKISDKCYTINSKSAFSKLCSFWNLLSRSTVASDRVYDICGCKFPVPVVTRWNSSFDAVKKIIAHKETVISSFNDLKLQQLKKKDWSFLEEYCLVMEPLATSLDKIQAEKSCFLGYVAPTIISLRLLLIQQTNLTYCRCLALSIINSLEKRFNFIFDLENIKSKPYIIASISHPKFKLSWVPARYLTICKNIFLSECNSMNSVMNSDSIEYYSADSDEEFYGILTQSKYSLGHSAAESVHLNNDTSNGTTVQALSYFDSKNKDLSMLNTFPSVKRVFFKYNTTLPSSAPVERLFSSGSQILTPRRNRLQDKTFEMLLCCRCLMKENC</sequence>
<comment type="caution">
    <text evidence="2">The sequence shown here is derived from an EMBL/GenBank/DDBJ whole genome shotgun (WGS) entry which is preliminary data.</text>
</comment>
<organism evidence="2 3">
    <name type="scientific">Macrosiphum euphorbiae</name>
    <name type="common">potato aphid</name>
    <dbReference type="NCBI Taxonomy" id="13131"/>
    <lineage>
        <taxon>Eukaryota</taxon>
        <taxon>Metazoa</taxon>
        <taxon>Ecdysozoa</taxon>
        <taxon>Arthropoda</taxon>
        <taxon>Hexapoda</taxon>
        <taxon>Insecta</taxon>
        <taxon>Pterygota</taxon>
        <taxon>Neoptera</taxon>
        <taxon>Paraneoptera</taxon>
        <taxon>Hemiptera</taxon>
        <taxon>Sternorrhyncha</taxon>
        <taxon>Aphidomorpha</taxon>
        <taxon>Aphidoidea</taxon>
        <taxon>Aphididae</taxon>
        <taxon>Macrosiphini</taxon>
        <taxon>Macrosiphum</taxon>
    </lineage>
</organism>
<name>A0AAV0VWI1_9HEMI</name>
<keyword evidence="3" id="KW-1185">Reference proteome</keyword>
<dbReference type="SUPFAM" id="SSF53098">
    <property type="entry name" value="Ribonuclease H-like"/>
    <property type="match status" value="1"/>
</dbReference>
<dbReference type="Proteomes" id="UP001160148">
    <property type="component" value="Unassembled WGS sequence"/>
</dbReference>
<dbReference type="GO" id="GO:0046983">
    <property type="term" value="F:protein dimerization activity"/>
    <property type="evidence" value="ECO:0007669"/>
    <property type="project" value="InterPro"/>
</dbReference>
<dbReference type="InterPro" id="IPR008906">
    <property type="entry name" value="HATC_C_dom"/>
</dbReference>
<evidence type="ECO:0000313" key="2">
    <source>
        <dbReference type="EMBL" id="CAI6347970.1"/>
    </source>
</evidence>
<proteinExistence type="predicted"/>
<protein>
    <recommendedName>
        <fullName evidence="1">HAT C-terminal dimerisation domain-containing protein</fullName>
    </recommendedName>
</protein>
<gene>
    <name evidence="2" type="ORF">MEUPH1_LOCUS4694</name>
</gene>
<dbReference type="Pfam" id="PF05699">
    <property type="entry name" value="Dimer_Tnp_hAT"/>
    <property type="match status" value="1"/>
</dbReference>
<feature type="domain" description="HAT C-terminal dimerisation" evidence="1">
    <location>
        <begin position="624"/>
        <end position="677"/>
    </location>
</feature>
<dbReference type="PANTHER" id="PTHR47501:SF5">
    <property type="entry name" value="HAT C-TERMINAL DIMERISATION DOMAIN-CONTAINING PROTEIN"/>
    <property type="match status" value="1"/>
</dbReference>
<dbReference type="AlphaFoldDB" id="A0AAV0VWI1"/>
<dbReference type="EMBL" id="CARXXK010000001">
    <property type="protein sequence ID" value="CAI6347970.1"/>
    <property type="molecule type" value="Genomic_DNA"/>
</dbReference>
<reference evidence="2 3" key="1">
    <citation type="submission" date="2023-01" db="EMBL/GenBank/DDBJ databases">
        <authorList>
            <person name="Whitehead M."/>
        </authorList>
    </citation>
    <scope>NUCLEOTIDE SEQUENCE [LARGE SCALE GENOMIC DNA]</scope>
</reference>
<evidence type="ECO:0000313" key="3">
    <source>
        <dbReference type="Proteomes" id="UP001160148"/>
    </source>
</evidence>
<evidence type="ECO:0000259" key="1">
    <source>
        <dbReference type="Pfam" id="PF05699"/>
    </source>
</evidence>
<dbReference type="PANTHER" id="PTHR47501">
    <property type="entry name" value="TRANSPOSASE-RELATED"/>
    <property type="match status" value="1"/>
</dbReference>